<dbReference type="SMART" id="SM00248">
    <property type="entry name" value="ANK"/>
    <property type="match status" value="3"/>
</dbReference>
<dbReference type="PROSITE" id="PS50297">
    <property type="entry name" value="ANK_REP_REGION"/>
    <property type="match status" value="1"/>
</dbReference>
<dbReference type="AlphaFoldDB" id="A0A1I8GLJ1"/>
<dbReference type="InterPro" id="IPR036770">
    <property type="entry name" value="Ankyrin_rpt-contain_sf"/>
</dbReference>
<evidence type="ECO:0000313" key="4">
    <source>
        <dbReference type="Proteomes" id="UP000095280"/>
    </source>
</evidence>
<feature type="repeat" description="ANK" evidence="3">
    <location>
        <begin position="36"/>
        <end position="68"/>
    </location>
</feature>
<protein>
    <submittedName>
        <fullName evidence="5">ANK_REP_REGION domain-containing protein</fullName>
    </submittedName>
</protein>
<dbReference type="PANTHER" id="PTHR24201">
    <property type="entry name" value="ANK_REP_REGION DOMAIN-CONTAINING PROTEIN"/>
    <property type="match status" value="1"/>
</dbReference>
<keyword evidence="1" id="KW-0677">Repeat</keyword>
<dbReference type="InterPro" id="IPR002110">
    <property type="entry name" value="Ankyrin_rpt"/>
</dbReference>
<evidence type="ECO:0000313" key="5">
    <source>
        <dbReference type="WBParaSite" id="maker-uti_cns_0002412-snap-gene-0.6-mRNA-1"/>
    </source>
</evidence>
<dbReference type="Pfam" id="PF12796">
    <property type="entry name" value="Ank_2"/>
    <property type="match status" value="1"/>
</dbReference>
<dbReference type="WBParaSite" id="maker-uti_cns_0002412-snap-gene-0.6-mRNA-1">
    <property type="protein sequence ID" value="maker-uti_cns_0002412-snap-gene-0.6-mRNA-1"/>
    <property type="gene ID" value="maker-uti_cns_0002412-snap-gene-0.6"/>
</dbReference>
<dbReference type="Proteomes" id="UP000095280">
    <property type="component" value="Unplaced"/>
</dbReference>
<accession>A0A1I8GLJ1</accession>
<proteinExistence type="predicted"/>
<dbReference type="SUPFAM" id="SSF48403">
    <property type="entry name" value="Ankyrin repeat"/>
    <property type="match status" value="1"/>
</dbReference>
<evidence type="ECO:0000256" key="1">
    <source>
        <dbReference type="ARBA" id="ARBA00022737"/>
    </source>
</evidence>
<organism evidence="4 5">
    <name type="scientific">Macrostomum lignano</name>
    <dbReference type="NCBI Taxonomy" id="282301"/>
    <lineage>
        <taxon>Eukaryota</taxon>
        <taxon>Metazoa</taxon>
        <taxon>Spiralia</taxon>
        <taxon>Lophotrochozoa</taxon>
        <taxon>Platyhelminthes</taxon>
        <taxon>Rhabditophora</taxon>
        <taxon>Macrostomorpha</taxon>
        <taxon>Macrostomida</taxon>
        <taxon>Macrostomidae</taxon>
        <taxon>Macrostomum</taxon>
    </lineage>
</organism>
<dbReference type="PROSITE" id="PS50088">
    <property type="entry name" value="ANK_REPEAT"/>
    <property type="match status" value="1"/>
</dbReference>
<keyword evidence="4" id="KW-1185">Reference proteome</keyword>
<keyword evidence="2 3" id="KW-0040">ANK repeat</keyword>
<dbReference type="Gene3D" id="1.25.40.20">
    <property type="entry name" value="Ankyrin repeat-containing domain"/>
    <property type="match status" value="1"/>
</dbReference>
<reference evidence="5" key="1">
    <citation type="submission" date="2016-11" db="UniProtKB">
        <authorList>
            <consortium name="WormBaseParasite"/>
        </authorList>
    </citation>
    <scope>IDENTIFICATION</scope>
</reference>
<evidence type="ECO:0000256" key="2">
    <source>
        <dbReference type="ARBA" id="ARBA00023043"/>
    </source>
</evidence>
<sequence length="213" mass="22973">NRGVTPLCAAAYSGSSDSIAELVLAGADPKALLHDEKESVLHAAACAGREEVIQQLLKEGCDPSIKNRAGLTAAVMACVLGQCETLVQLMRHSSTVNQLPDYSSLDSVVALRQLLDDQSSKIDTQASSITDPATKLDFGEFVEHDIHFVGSFPEGWSSSLVRLDGRTDHGSDIDVTVIDRNRVIHFEETCECDKSLGIYAIEVQNGHVYCPNT</sequence>
<evidence type="ECO:0000256" key="3">
    <source>
        <dbReference type="PROSITE-ProRule" id="PRU00023"/>
    </source>
</evidence>
<dbReference type="InterPro" id="IPR050776">
    <property type="entry name" value="Ank_Repeat/CDKN_Inhibitor"/>
</dbReference>
<name>A0A1I8GLJ1_9PLAT</name>